<evidence type="ECO:0000313" key="5">
    <source>
        <dbReference type="RefSeq" id="XP_016452623.1"/>
    </source>
</evidence>
<dbReference type="Pfam" id="PF01471">
    <property type="entry name" value="PG_binding_1"/>
    <property type="match status" value="1"/>
</dbReference>
<accession>A0A1S3YKQ2</accession>
<dbReference type="InterPro" id="IPR036410">
    <property type="entry name" value="HSP_DnaJ_Cys-rich_dom_sf"/>
</dbReference>
<proteinExistence type="predicted"/>
<evidence type="ECO:0000256" key="2">
    <source>
        <dbReference type="SAM" id="MobiDB-lite"/>
    </source>
</evidence>
<dbReference type="RefSeq" id="XP_016452623.1">
    <property type="nucleotide sequence ID" value="XM_016597137.2"/>
</dbReference>
<evidence type="ECO:0000313" key="4">
    <source>
        <dbReference type="Proteomes" id="UP000790787"/>
    </source>
</evidence>
<keyword evidence="1" id="KW-0175">Coiled coil</keyword>
<dbReference type="Gene3D" id="1.10.101.10">
    <property type="entry name" value="PGBD-like superfamily/PGBD"/>
    <property type="match status" value="1"/>
</dbReference>
<gene>
    <name evidence="5" type="primary">LOC107777139</name>
</gene>
<sequence>MASSLPLSFHIIPQNNNTPKSLSLSHQTHTSTSFLSPQYSSTTSLSVSHICYSSLPEREESRWLREEQRWLREEARWLREEKRWEAEREALLLQIQSLQLRLKEVENRMNSLPETSVTETVANIAKLLQLLKEGELGKNVNVITESGSISVPLILEAAKENEVIVKEAIEQEKVIREVPKESEREGKEAKKRRPLRKGSEGDEVRLLQEQLLKLGFYCGEEDMEFSSFTSGTESAVKTWQASSGVPEDGIMTSELLETLYMVQNIDGVRENPKQPDGTEAKTSANGAPVASIMEIEEVQQTIVKEDSVSETEVSHHRVFLLGENRWEEPSRLTTSRKPAETTGGSTTTKCLTCRGEGRLLCMECDGTGEPNIEEQFMEWIDEGMKCPYCEGHGFVTCDVCEGKKIMQV</sequence>
<organism evidence="4 5">
    <name type="scientific">Nicotiana tabacum</name>
    <name type="common">Common tobacco</name>
    <dbReference type="NCBI Taxonomy" id="4097"/>
    <lineage>
        <taxon>Eukaryota</taxon>
        <taxon>Viridiplantae</taxon>
        <taxon>Streptophyta</taxon>
        <taxon>Embryophyta</taxon>
        <taxon>Tracheophyta</taxon>
        <taxon>Spermatophyta</taxon>
        <taxon>Magnoliopsida</taxon>
        <taxon>eudicotyledons</taxon>
        <taxon>Gunneridae</taxon>
        <taxon>Pentapetalae</taxon>
        <taxon>asterids</taxon>
        <taxon>lamiids</taxon>
        <taxon>Solanales</taxon>
        <taxon>Solanaceae</taxon>
        <taxon>Nicotianoideae</taxon>
        <taxon>Nicotianeae</taxon>
        <taxon>Nicotiana</taxon>
    </lineage>
</organism>
<dbReference type="GeneID" id="107777139"/>
<evidence type="ECO:0000259" key="3">
    <source>
        <dbReference type="Pfam" id="PF01471"/>
    </source>
</evidence>
<dbReference type="PANTHER" id="PTHR15852">
    <property type="entry name" value="PLASTID TRANSCRIPTIONALLY ACTIVE PROTEIN"/>
    <property type="match status" value="1"/>
</dbReference>
<dbReference type="InterPro" id="IPR036366">
    <property type="entry name" value="PGBDSf"/>
</dbReference>
<evidence type="ECO:0000256" key="1">
    <source>
        <dbReference type="SAM" id="Coils"/>
    </source>
</evidence>
<feature type="coiled-coil region" evidence="1">
    <location>
        <begin position="81"/>
        <end position="115"/>
    </location>
</feature>
<feature type="region of interest" description="Disordered" evidence="2">
    <location>
        <begin position="179"/>
        <end position="201"/>
    </location>
</feature>
<dbReference type="Proteomes" id="UP000790787">
    <property type="component" value="Chromosome 14"/>
</dbReference>
<dbReference type="SUPFAM" id="SSF57938">
    <property type="entry name" value="DnaJ/Hsp40 cysteine-rich domain"/>
    <property type="match status" value="1"/>
</dbReference>
<dbReference type="InterPro" id="IPR002477">
    <property type="entry name" value="Peptidoglycan-bd-like"/>
</dbReference>
<name>A0A1S3YKQ2_TOBAC</name>
<dbReference type="SUPFAM" id="SSF47090">
    <property type="entry name" value="PGBD-like"/>
    <property type="match status" value="1"/>
</dbReference>
<dbReference type="PANTHER" id="PTHR15852:SF16">
    <property type="entry name" value="PROTEIN DISULFIDE ISOMERASE PTAC5, CHLOROPLASTIC"/>
    <property type="match status" value="1"/>
</dbReference>
<protein>
    <submittedName>
        <fullName evidence="5">Protein disulfide isomerase pTAC5, chloroplastic isoform X2</fullName>
    </submittedName>
    <submittedName>
        <fullName evidence="5">Uncharacterized protein isoform X2</fullName>
    </submittedName>
</protein>
<dbReference type="RefSeq" id="XP_016452623.1">
    <property type="nucleotide sequence ID" value="XM_016597137.1"/>
</dbReference>
<feature type="compositionally biased region" description="Basic and acidic residues" evidence="2">
    <location>
        <begin position="179"/>
        <end position="188"/>
    </location>
</feature>
<dbReference type="OMA" id="RWIREES"/>
<reference evidence="4" key="1">
    <citation type="journal article" date="2014" name="Nat. Commun.">
        <title>The tobacco genome sequence and its comparison with those of tomato and potato.</title>
        <authorList>
            <person name="Sierro N."/>
            <person name="Battey J.N."/>
            <person name="Ouadi S."/>
            <person name="Bakaher N."/>
            <person name="Bovet L."/>
            <person name="Willig A."/>
            <person name="Goepfert S."/>
            <person name="Peitsch M.C."/>
            <person name="Ivanov N.V."/>
        </authorList>
    </citation>
    <scope>NUCLEOTIDE SEQUENCE [LARGE SCALE GENOMIC DNA]</scope>
</reference>
<dbReference type="GO" id="GO:0140096">
    <property type="term" value="F:catalytic activity, acting on a protein"/>
    <property type="evidence" value="ECO:0007669"/>
    <property type="project" value="UniProtKB-ARBA"/>
</dbReference>
<feature type="domain" description="Peptidoglycan binding-like" evidence="3">
    <location>
        <begin position="201"/>
        <end position="259"/>
    </location>
</feature>
<keyword evidence="4" id="KW-1185">Reference proteome</keyword>
<dbReference type="OrthoDB" id="1001489at2759"/>
<keyword evidence="5" id="KW-0413">Isomerase</keyword>
<dbReference type="InterPro" id="IPR036365">
    <property type="entry name" value="PGBD-like_sf"/>
</dbReference>
<reference evidence="5" key="2">
    <citation type="submission" date="2025-08" db="UniProtKB">
        <authorList>
            <consortium name="RefSeq"/>
        </authorList>
    </citation>
    <scope>IDENTIFICATION</scope>
    <source>
        <tissue evidence="5">Leaf</tissue>
    </source>
</reference>
<dbReference type="AlphaFoldDB" id="A0A1S3YKQ2"/>